<dbReference type="AlphaFoldDB" id="A0A936ZK47"/>
<evidence type="ECO:0000313" key="4">
    <source>
        <dbReference type="Proteomes" id="UP000613011"/>
    </source>
</evidence>
<dbReference type="PANTHER" id="PTHR34136:SF1">
    <property type="entry name" value="UDP-N-ACETYL-D-MANNOSAMINURONIC ACID TRANSFERASE"/>
    <property type="match status" value="1"/>
</dbReference>
<keyword evidence="1" id="KW-0328">Glycosyltransferase</keyword>
<comment type="caution">
    <text evidence="3">The sequence shown here is derived from an EMBL/GenBank/DDBJ whole genome shotgun (WGS) entry which is preliminary data.</text>
</comment>
<dbReference type="CDD" id="cd06533">
    <property type="entry name" value="Glyco_transf_WecG_TagA"/>
    <property type="match status" value="1"/>
</dbReference>
<reference evidence="3" key="1">
    <citation type="submission" date="2021-01" db="EMBL/GenBank/DDBJ databases">
        <title>Ramlibacter sp. strain AW1 16S ribosomal RNA gene Genome sequencing and assembly.</title>
        <authorList>
            <person name="Kang M."/>
        </authorList>
    </citation>
    <scope>NUCLEOTIDE SEQUENCE</scope>
    <source>
        <strain evidence="3">AW1</strain>
    </source>
</reference>
<dbReference type="RefSeq" id="WP_201685957.1">
    <property type="nucleotide sequence ID" value="NZ_JAEQNA010000010.1"/>
</dbReference>
<dbReference type="NCBIfam" id="TIGR00696">
    <property type="entry name" value="wecG_tagA_cpsF"/>
    <property type="match status" value="1"/>
</dbReference>
<dbReference type="Proteomes" id="UP000613011">
    <property type="component" value="Unassembled WGS sequence"/>
</dbReference>
<gene>
    <name evidence="3" type="ORF">JI739_20935</name>
</gene>
<organism evidence="3 4">
    <name type="scientific">Ramlibacter aurantiacus</name>
    <dbReference type="NCBI Taxonomy" id="2801330"/>
    <lineage>
        <taxon>Bacteria</taxon>
        <taxon>Pseudomonadati</taxon>
        <taxon>Pseudomonadota</taxon>
        <taxon>Betaproteobacteria</taxon>
        <taxon>Burkholderiales</taxon>
        <taxon>Comamonadaceae</taxon>
        <taxon>Ramlibacter</taxon>
    </lineage>
</organism>
<proteinExistence type="predicted"/>
<dbReference type="EMBL" id="JAEQNA010000010">
    <property type="protein sequence ID" value="MBL0422814.1"/>
    <property type="molecule type" value="Genomic_DNA"/>
</dbReference>
<accession>A0A936ZK47</accession>
<protein>
    <submittedName>
        <fullName evidence="3">WecB/TagA/CpsF family glycosyltransferase</fullName>
    </submittedName>
</protein>
<evidence type="ECO:0000256" key="1">
    <source>
        <dbReference type="ARBA" id="ARBA00022676"/>
    </source>
</evidence>
<name>A0A936ZK47_9BURK</name>
<keyword evidence="2" id="KW-0808">Transferase</keyword>
<dbReference type="InterPro" id="IPR004629">
    <property type="entry name" value="WecG_TagA_CpsF"/>
</dbReference>
<dbReference type="PANTHER" id="PTHR34136">
    <property type="match status" value="1"/>
</dbReference>
<evidence type="ECO:0000313" key="3">
    <source>
        <dbReference type="EMBL" id="MBL0422814.1"/>
    </source>
</evidence>
<dbReference type="GO" id="GO:0016758">
    <property type="term" value="F:hexosyltransferase activity"/>
    <property type="evidence" value="ECO:0007669"/>
    <property type="project" value="TreeGrafter"/>
</dbReference>
<dbReference type="Pfam" id="PF03808">
    <property type="entry name" value="Glyco_tran_WecG"/>
    <property type="match status" value="1"/>
</dbReference>
<evidence type="ECO:0000256" key="2">
    <source>
        <dbReference type="ARBA" id="ARBA00022679"/>
    </source>
</evidence>
<keyword evidence="4" id="KW-1185">Reference proteome</keyword>
<sequence length="261" mass="28932">MTDSHETVELVGMPIASLRSHELLDLIFGRLGTGRGTWLITANLDFLRRFVTDESSRALYAGADVRVADGMPLVWASWLRGTPLPERVAGASLVSPLCRRAAREQRSVFLLGGDPEAARAAAERLRAESPGLEIAGLITPRVDATPTPLQLDNIATRLRAARPDIVLVGMGSPKQERVIQALRHELPNACWIGIGVSLSFVSGHQRRAPGWMQQLGLEWLHRLFQEPQRLFRRYVLEDLPFALRLFGQSAIERLRLAPAGR</sequence>